<dbReference type="InterPro" id="IPR000843">
    <property type="entry name" value="HTH_LacI"/>
</dbReference>
<proteinExistence type="predicted"/>
<evidence type="ECO:0000256" key="1">
    <source>
        <dbReference type="ARBA" id="ARBA00023015"/>
    </source>
</evidence>
<dbReference type="InterPro" id="IPR028082">
    <property type="entry name" value="Peripla_BP_I"/>
</dbReference>
<dbReference type="Gene3D" id="3.40.50.2300">
    <property type="match status" value="2"/>
</dbReference>
<protein>
    <submittedName>
        <fullName evidence="5">LacI family transcriptional regulator</fullName>
    </submittedName>
</protein>
<keyword evidence="2" id="KW-0238">DNA-binding</keyword>
<evidence type="ECO:0000256" key="2">
    <source>
        <dbReference type="ARBA" id="ARBA00023125"/>
    </source>
</evidence>
<evidence type="ECO:0000259" key="4">
    <source>
        <dbReference type="PROSITE" id="PS50932"/>
    </source>
</evidence>
<name>A0A0R1GQ75_9LACO</name>
<reference evidence="5 6" key="1">
    <citation type="journal article" date="2015" name="Genome Announc.">
        <title>Expanding the biotechnology potential of lactobacilli through comparative genomics of 213 strains and associated genera.</title>
        <authorList>
            <person name="Sun Z."/>
            <person name="Harris H.M."/>
            <person name="McCann A."/>
            <person name="Guo C."/>
            <person name="Argimon S."/>
            <person name="Zhang W."/>
            <person name="Yang X."/>
            <person name="Jeffery I.B."/>
            <person name="Cooney J.C."/>
            <person name="Kagawa T.F."/>
            <person name="Liu W."/>
            <person name="Song Y."/>
            <person name="Salvetti E."/>
            <person name="Wrobel A."/>
            <person name="Rasinkangas P."/>
            <person name="Parkhill J."/>
            <person name="Rea M.C."/>
            <person name="O'Sullivan O."/>
            <person name="Ritari J."/>
            <person name="Douillard F.P."/>
            <person name="Paul Ross R."/>
            <person name="Yang R."/>
            <person name="Briner A.E."/>
            <person name="Felis G.E."/>
            <person name="de Vos W.M."/>
            <person name="Barrangou R."/>
            <person name="Klaenhammer T.R."/>
            <person name="Caufield P.W."/>
            <person name="Cui Y."/>
            <person name="Zhang H."/>
            <person name="O'Toole P.W."/>
        </authorList>
    </citation>
    <scope>NUCLEOTIDE SEQUENCE [LARGE SCALE GENOMIC DNA]</scope>
    <source>
        <strain evidence="5 6">ATCC 53295</strain>
    </source>
</reference>
<dbReference type="eggNOG" id="COG1609">
    <property type="taxonomic scope" value="Bacteria"/>
</dbReference>
<dbReference type="Proteomes" id="UP000051176">
    <property type="component" value="Unassembled WGS sequence"/>
</dbReference>
<dbReference type="STRING" id="357278.IV61_GL001786"/>
<dbReference type="GO" id="GO:0003700">
    <property type="term" value="F:DNA-binding transcription factor activity"/>
    <property type="evidence" value="ECO:0007669"/>
    <property type="project" value="TreeGrafter"/>
</dbReference>
<feature type="domain" description="HTH lacI-type" evidence="4">
    <location>
        <begin position="1"/>
        <end position="35"/>
    </location>
</feature>
<evidence type="ECO:0000256" key="3">
    <source>
        <dbReference type="ARBA" id="ARBA00023163"/>
    </source>
</evidence>
<dbReference type="PANTHER" id="PTHR30146">
    <property type="entry name" value="LACI-RELATED TRANSCRIPTIONAL REPRESSOR"/>
    <property type="match status" value="1"/>
</dbReference>
<dbReference type="PATRIC" id="fig|1267003.4.peg.1966"/>
<evidence type="ECO:0000313" key="6">
    <source>
        <dbReference type="Proteomes" id="UP000051176"/>
    </source>
</evidence>
<dbReference type="SUPFAM" id="SSF53822">
    <property type="entry name" value="Periplasmic binding protein-like I"/>
    <property type="match status" value="1"/>
</dbReference>
<keyword evidence="3" id="KW-0804">Transcription</keyword>
<evidence type="ECO:0000313" key="5">
    <source>
        <dbReference type="EMBL" id="KRK34001.1"/>
    </source>
</evidence>
<keyword evidence="6" id="KW-1185">Reference proteome</keyword>
<dbReference type="EMBL" id="AZCZ01000051">
    <property type="protein sequence ID" value="KRK34001.1"/>
    <property type="molecule type" value="Genomic_DNA"/>
</dbReference>
<dbReference type="AlphaFoldDB" id="A0A0R1GQ75"/>
<dbReference type="PANTHER" id="PTHR30146:SF109">
    <property type="entry name" value="HTH-TYPE TRANSCRIPTIONAL REGULATOR GALS"/>
    <property type="match status" value="1"/>
</dbReference>
<dbReference type="PROSITE" id="PS50932">
    <property type="entry name" value="HTH_LACI_2"/>
    <property type="match status" value="1"/>
</dbReference>
<comment type="caution">
    <text evidence="5">The sequence shown here is derived from an EMBL/GenBank/DDBJ whole genome shotgun (WGS) entry which is preliminary data.</text>
</comment>
<keyword evidence="1" id="KW-0805">Transcription regulation</keyword>
<gene>
    <name evidence="5" type="ORF">FD07_GL001870</name>
</gene>
<dbReference type="GO" id="GO:0000976">
    <property type="term" value="F:transcription cis-regulatory region binding"/>
    <property type="evidence" value="ECO:0007669"/>
    <property type="project" value="TreeGrafter"/>
</dbReference>
<organism evidence="5 6">
    <name type="scientific">Levilactobacillus parabrevis ATCC 53295</name>
    <dbReference type="NCBI Taxonomy" id="1267003"/>
    <lineage>
        <taxon>Bacteria</taxon>
        <taxon>Bacillati</taxon>
        <taxon>Bacillota</taxon>
        <taxon>Bacilli</taxon>
        <taxon>Lactobacillales</taxon>
        <taxon>Lactobacillaceae</taxon>
        <taxon>Levilactobacillus</taxon>
    </lineage>
</organism>
<sequence length="291" mass="33108">MNDDPHILQETKTKIMQVAHDLDYKTNFNAKTLATGGSRSVGIIFPSNERYQTNPFYLEIISGIGSELNRRGFVSTVALADSTDQIMEIVGTMAHQAHITKYIFLYFEQNDAIRDYLDQHHLDYVIIGNDPQTNRVFIDNDNQLFGKLAGEKLLTMSAVKHVLFLETQRNLKFEEERLTGLKSTLTSPRKVTTLSVDLKEPRQALTDIQTNLTGVDGIVASQDELGEFAYQAFLHEEQPLPIVTFNNLLHGFPDRKNIYSFDLKPRKIGEIAAQKVFELADFSQHQLFLIK</sequence>
<dbReference type="SMART" id="SM00354">
    <property type="entry name" value="HTH_LACI"/>
    <property type="match status" value="1"/>
</dbReference>
<accession>A0A0R1GQ75</accession>